<gene>
    <name evidence="2" type="ORF">UFOVP81_2</name>
</gene>
<reference evidence="2" key="1">
    <citation type="submission" date="2020-04" db="EMBL/GenBank/DDBJ databases">
        <authorList>
            <person name="Chiriac C."/>
            <person name="Salcher M."/>
            <person name="Ghai R."/>
            <person name="Kavagutti S V."/>
        </authorList>
    </citation>
    <scope>NUCLEOTIDE SEQUENCE</scope>
</reference>
<keyword evidence="2" id="KW-0540">Nuclease</keyword>
<evidence type="ECO:0000313" key="2">
    <source>
        <dbReference type="EMBL" id="CAB4126554.1"/>
    </source>
</evidence>
<dbReference type="InterPro" id="IPR017482">
    <property type="entry name" value="Lambda-type_endonuclease"/>
</dbReference>
<name>A0A6J5KVW5_9CAUD</name>
<dbReference type="NCBIfam" id="TIGR03033">
    <property type="entry name" value="phage_rel_nuc"/>
    <property type="match status" value="1"/>
</dbReference>
<sequence length="199" mass="23339">MTIEKIKITSKDQWLALREKDITSTEISVLFGCNPYKKEIIKNEKLLEIVDKDIKLPSQIKWGTRLEPVVAQGIAEDRNLTIEKFDYYYRDPDLRLGASFDYLVKWPGGDKLLEIKCVSEFTFNNNWYKLVNNKKVHVIPQHIFLQVQQQMLLTGIEECHIGVLVCGNRVRIFDVKSDAAVHEQIREKVSKYWRNLEIQ</sequence>
<dbReference type="InterPro" id="IPR011335">
    <property type="entry name" value="Restrct_endonuc-II-like"/>
</dbReference>
<proteinExistence type="predicted"/>
<organism evidence="2">
    <name type="scientific">uncultured Caudovirales phage</name>
    <dbReference type="NCBI Taxonomy" id="2100421"/>
    <lineage>
        <taxon>Viruses</taxon>
        <taxon>Duplodnaviria</taxon>
        <taxon>Heunggongvirae</taxon>
        <taxon>Uroviricota</taxon>
        <taxon>Caudoviricetes</taxon>
        <taxon>Peduoviridae</taxon>
        <taxon>Maltschvirus</taxon>
        <taxon>Maltschvirus maltsch</taxon>
    </lineage>
</organism>
<dbReference type="GO" id="GO:0004519">
    <property type="term" value="F:endonuclease activity"/>
    <property type="evidence" value="ECO:0007669"/>
    <property type="project" value="UniProtKB-KW"/>
</dbReference>
<evidence type="ECO:0000259" key="1">
    <source>
        <dbReference type="Pfam" id="PF09588"/>
    </source>
</evidence>
<dbReference type="SUPFAM" id="SSF52980">
    <property type="entry name" value="Restriction endonuclease-like"/>
    <property type="match status" value="1"/>
</dbReference>
<keyword evidence="2" id="KW-0378">Hydrolase</keyword>
<dbReference type="InterPro" id="IPR011604">
    <property type="entry name" value="PDDEXK-like_dom_sf"/>
</dbReference>
<dbReference type="PANTHER" id="PTHR46609:SF6">
    <property type="entry name" value="EXONUCLEASE, PHAGE-TYPE_RECB, C-TERMINAL DOMAIN-CONTAINING PROTEIN-RELATED"/>
    <property type="match status" value="1"/>
</dbReference>
<dbReference type="InterPro" id="IPR051703">
    <property type="entry name" value="NF-kappa-B_Signaling_Reg"/>
</dbReference>
<protein>
    <submittedName>
        <fullName evidence="2">COG5377 Phage-related protein, predicted endonuclease</fullName>
    </submittedName>
</protein>
<dbReference type="EMBL" id="LR796199">
    <property type="protein sequence ID" value="CAB4126554.1"/>
    <property type="molecule type" value="Genomic_DNA"/>
</dbReference>
<feature type="domain" description="YqaJ viral recombinase" evidence="1">
    <location>
        <begin position="13"/>
        <end position="156"/>
    </location>
</feature>
<dbReference type="Gene3D" id="3.90.320.10">
    <property type="match status" value="1"/>
</dbReference>
<dbReference type="InterPro" id="IPR019080">
    <property type="entry name" value="YqaJ_viral_recombinase"/>
</dbReference>
<dbReference type="Pfam" id="PF09588">
    <property type="entry name" value="YqaJ"/>
    <property type="match status" value="1"/>
</dbReference>
<accession>A0A6J5KVW5</accession>
<keyword evidence="2" id="KW-0255">Endonuclease</keyword>
<dbReference type="PANTHER" id="PTHR46609">
    <property type="entry name" value="EXONUCLEASE, PHAGE-TYPE/RECB, C-TERMINAL DOMAIN-CONTAINING PROTEIN"/>
    <property type="match status" value="1"/>
</dbReference>